<sequence>MTITFKVLFSAPHEKGRSFKFCEVKQREKRSASRVTVANIKATSSILLCQGRVGGQSTCGLRHQEKDADLRAGHL</sequence>
<dbReference type="Proteomes" id="UP000324222">
    <property type="component" value="Unassembled WGS sequence"/>
</dbReference>
<comment type="caution">
    <text evidence="1">The sequence shown here is derived from an EMBL/GenBank/DDBJ whole genome shotgun (WGS) entry which is preliminary data.</text>
</comment>
<evidence type="ECO:0000313" key="2">
    <source>
        <dbReference type="Proteomes" id="UP000324222"/>
    </source>
</evidence>
<evidence type="ECO:0000313" key="1">
    <source>
        <dbReference type="EMBL" id="MPC42312.1"/>
    </source>
</evidence>
<protein>
    <submittedName>
        <fullName evidence="1">Uncharacterized protein</fullName>
    </submittedName>
</protein>
<proteinExistence type="predicted"/>
<reference evidence="1 2" key="1">
    <citation type="submission" date="2019-05" db="EMBL/GenBank/DDBJ databases">
        <title>Another draft genome of Portunus trituberculatus and its Hox gene families provides insights of decapod evolution.</title>
        <authorList>
            <person name="Jeong J.-H."/>
            <person name="Song I."/>
            <person name="Kim S."/>
            <person name="Choi T."/>
            <person name="Kim D."/>
            <person name="Ryu S."/>
            <person name="Kim W."/>
        </authorList>
    </citation>
    <scope>NUCLEOTIDE SEQUENCE [LARGE SCALE GENOMIC DNA]</scope>
    <source>
        <tissue evidence="1">Muscle</tissue>
    </source>
</reference>
<organism evidence="1 2">
    <name type="scientific">Portunus trituberculatus</name>
    <name type="common">Swimming crab</name>
    <name type="synonym">Neptunus trituberculatus</name>
    <dbReference type="NCBI Taxonomy" id="210409"/>
    <lineage>
        <taxon>Eukaryota</taxon>
        <taxon>Metazoa</taxon>
        <taxon>Ecdysozoa</taxon>
        <taxon>Arthropoda</taxon>
        <taxon>Crustacea</taxon>
        <taxon>Multicrustacea</taxon>
        <taxon>Malacostraca</taxon>
        <taxon>Eumalacostraca</taxon>
        <taxon>Eucarida</taxon>
        <taxon>Decapoda</taxon>
        <taxon>Pleocyemata</taxon>
        <taxon>Brachyura</taxon>
        <taxon>Eubrachyura</taxon>
        <taxon>Portunoidea</taxon>
        <taxon>Portunidae</taxon>
        <taxon>Portuninae</taxon>
        <taxon>Portunus</taxon>
    </lineage>
</organism>
<gene>
    <name evidence="1" type="ORF">E2C01_035932</name>
</gene>
<dbReference type="EMBL" id="VSRR010005389">
    <property type="protein sequence ID" value="MPC42312.1"/>
    <property type="molecule type" value="Genomic_DNA"/>
</dbReference>
<accession>A0A5B7F7A7</accession>
<name>A0A5B7F7A7_PORTR</name>
<dbReference type="AlphaFoldDB" id="A0A5B7F7A7"/>
<keyword evidence="2" id="KW-1185">Reference proteome</keyword>